<comment type="caution">
    <text evidence="2">The sequence shown here is derived from an EMBL/GenBank/DDBJ whole genome shotgun (WGS) entry which is preliminary data.</text>
</comment>
<accession>A0ABW5SVW0</accession>
<organism evidence="2 3">
    <name type="scientific">Paenibacillus shunpengii</name>
    <dbReference type="NCBI Taxonomy" id="2054424"/>
    <lineage>
        <taxon>Bacteria</taxon>
        <taxon>Bacillati</taxon>
        <taxon>Bacillota</taxon>
        <taxon>Bacilli</taxon>
        <taxon>Bacillales</taxon>
        <taxon>Paenibacillaceae</taxon>
        <taxon>Paenibacillus</taxon>
    </lineage>
</organism>
<evidence type="ECO:0000313" key="2">
    <source>
        <dbReference type="EMBL" id="MFD2703788.1"/>
    </source>
</evidence>
<sequence length="98" mass="11279">MLQQTTGGVTSQEVAEWAQLVDKYGFSLILSIVLLIIVLTFLYWLMTGKIVPKLYLDRSEEDRDRMQAIMEEERKESLSDIKELLGRLKKDEDVSRGG</sequence>
<protein>
    <submittedName>
        <fullName evidence="2">Uncharacterized protein</fullName>
    </submittedName>
</protein>
<name>A0ABW5SVW0_9BACL</name>
<keyword evidence="1" id="KW-0812">Transmembrane</keyword>
<dbReference type="Proteomes" id="UP001597540">
    <property type="component" value="Unassembled WGS sequence"/>
</dbReference>
<gene>
    <name evidence="2" type="ORF">ACFSVM_25495</name>
</gene>
<dbReference type="EMBL" id="JBHUMJ010000016">
    <property type="protein sequence ID" value="MFD2703788.1"/>
    <property type="molecule type" value="Genomic_DNA"/>
</dbReference>
<feature type="transmembrane region" description="Helical" evidence="1">
    <location>
        <begin position="24"/>
        <end position="45"/>
    </location>
</feature>
<evidence type="ECO:0000313" key="3">
    <source>
        <dbReference type="Proteomes" id="UP001597540"/>
    </source>
</evidence>
<keyword evidence="1" id="KW-1133">Transmembrane helix</keyword>
<reference evidence="3" key="1">
    <citation type="journal article" date="2019" name="Int. J. Syst. Evol. Microbiol.">
        <title>The Global Catalogue of Microorganisms (GCM) 10K type strain sequencing project: providing services to taxonomists for standard genome sequencing and annotation.</title>
        <authorList>
            <consortium name="The Broad Institute Genomics Platform"/>
            <consortium name="The Broad Institute Genome Sequencing Center for Infectious Disease"/>
            <person name="Wu L."/>
            <person name="Ma J."/>
        </authorList>
    </citation>
    <scope>NUCLEOTIDE SEQUENCE [LARGE SCALE GENOMIC DNA]</scope>
    <source>
        <strain evidence="3">KCTC 33849</strain>
    </source>
</reference>
<keyword evidence="1" id="KW-0472">Membrane</keyword>
<evidence type="ECO:0000256" key="1">
    <source>
        <dbReference type="SAM" id="Phobius"/>
    </source>
</evidence>
<dbReference type="RefSeq" id="WP_379265323.1">
    <property type="nucleotide sequence ID" value="NZ_JBHUMJ010000016.1"/>
</dbReference>
<proteinExistence type="predicted"/>
<keyword evidence="3" id="KW-1185">Reference proteome</keyword>